<protein>
    <submittedName>
        <fullName evidence="3">PucR family transcriptional regulator</fullName>
    </submittedName>
</protein>
<reference evidence="3 4" key="1">
    <citation type="submission" date="2019-07" db="EMBL/GenBank/DDBJ databases">
        <authorList>
            <person name="Zhao L.H."/>
        </authorList>
    </citation>
    <scope>NUCLEOTIDE SEQUENCE [LARGE SCALE GENOMIC DNA]</scope>
    <source>
        <strain evidence="3 4">Co35</strain>
    </source>
</reference>
<dbReference type="Gene3D" id="1.10.10.2840">
    <property type="entry name" value="PucR C-terminal helix-turn-helix domain"/>
    <property type="match status" value="1"/>
</dbReference>
<evidence type="ECO:0000313" key="3">
    <source>
        <dbReference type="EMBL" id="TSD68213.1"/>
    </source>
</evidence>
<dbReference type="AlphaFoldDB" id="A0A554SPC2"/>
<proteinExistence type="predicted"/>
<comment type="caution">
    <text evidence="3">The sequence shown here is derived from an EMBL/GenBank/DDBJ whole genome shotgun (WGS) entry which is preliminary data.</text>
</comment>
<dbReference type="Proteomes" id="UP000316988">
    <property type="component" value="Unassembled WGS sequence"/>
</dbReference>
<dbReference type="OrthoDB" id="3742443at2"/>
<feature type="region of interest" description="Disordered" evidence="1">
    <location>
        <begin position="382"/>
        <end position="406"/>
    </location>
</feature>
<evidence type="ECO:0000313" key="4">
    <source>
        <dbReference type="Proteomes" id="UP000316988"/>
    </source>
</evidence>
<dbReference type="InterPro" id="IPR042070">
    <property type="entry name" value="PucR_C-HTH_sf"/>
</dbReference>
<evidence type="ECO:0000256" key="1">
    <source>
        <dbReference type="SAM" id="MobiDB-lite"/>
    </source>
</evidence>
<keyword evidence="4" id="KW-1185">Reference proteome</keyword>
<accession>A0A554SPC2</accession>
<dbReference type="Pfam" id="PF13556">
    <property type="entry name" value="HTH_30"/>
    <property type="match status" value="1"/>
</dbReference>
<dbReference type="RefSeq" id="WP_143911161.1">
    <property type="nucleotide sequence ID" value="NZ_VLNT01000001.1"/>
</dbReference>
<organism evidence="3 4">
    <name type="scientific">Aeromicrobium piscarium</name>
    <dbReference type="NCBI Taxonomy" id="2590901"/>
    <lineage>
        <taxon>Bacteria</taxon>
        <taxon>Bacillati</taxon>
        <taxon>Actinomycetota</taxon>
        <taxon>Actinomycetes</taxon>
        <taxon>Propionibacteriales</taxon>
        <taxon>Nocardioidaceae</taxon>
        <taxon>Aeromicrobium</taxon>
    </lineage>
</organism>
<dbReference type="EMBL" id="VLNT01000001">
    <property type="protein sequence ID" value="TSD68213.1"/>
    <property type="molecule type" value="Genomic_DNA"/>
</dbReference>
<sequence length="406" mass="44617">MGMSLVVSEDEAVAARHALSEERLAHLRLQIRRSVSSPGTVGDRQLDDAIAQAVRAFADSDADALRAADLVGLYFEEIGRRQARRGDDVAALRLAFRTARAAMQRGLSYGIGDAITGDRFIRLREELMTYLNLLYHHARQGLENEHRRVGAATVMPAPLDPDHGDDGPRFNRDQRRALARLEPGEQIRVLVSFAHALPGELCRQPGVVADRDRHLALVPTTWTSSRLGEQLTRQAVLGPMVAPTDAAASASLVWRAARMLTDGGTSDPRMLVPVEDLLGILLLEGDPMLSSLLAAKHLGPWEAIPAVRRLALGEFLLNMLERPQPTNRLARELGIPPQTAHSRIKNLRDLLGDCLDDPTSRLELIVALRQMLPQWRVDASEAQAAELTARSEPGPSGPRASQRRSR</sequence>
<evidence type="ECO:0000259" key="2">
    <source>
        <dbReference type="Pfam" id="PF13556"/>
    </source>
</evidence>
<gene>
    <name evidence="3" type="ORF">FNM00_01045</name>
</gene>
<feature type="domain" description="PucR C-terminal helix-turn-helix" evidence="2">
    <location>
        <begin position="318"/>
        <end position="369"/>
    </location>
</feature>
<dbReference type="InterPro" id="IPR025736">
    <property type="entry name" value="PucR_C-HTH_dom"/>
</dbReference>
<name>A0A554SPC2_9ACTN</name>